<dbReference type="PANTHER" id="PTHR42686">
    <property type="entry name" value="GH17980P-RELATED"/>
    <property type="match status" value="1"/>
</dbReference>
<dbReference type="GeneID" id="34586216"/>
<dbReference type="InterPro" id="IPR036812">
    <property type="entry name" value="NAD(P)_OxRdtase_dom_sf"/>
</dbReference>
<evidence type="ECO:0000256" key="1">
    <source>
        <dbReference type="ARBA" id="ARBA00023002"/>
    </source>
</evidence>
<dbReference type="AlphaFoldDB" id="A0A178D6V8"/>
<organism evidence="3 4">
    <name type="scientific">Fonsecaea nubica</name>
    <dbReference type="NCBI Taxonomy" id="856822"/>
    <lineage>
        <taxon>Eukaryota</taxon>
        <taxon>Fungi</taxon>
        <taxon>Dikarya</taxon>
        <taxon>Ascomycota</taxon>
        <taxon>Pezizomycotina</taxon>
        <taxon>Eurotiomycetes</taxon>
        <taxon>Chaetothyriomycetidae</taxon>
        <taxon>Chaetothyriales</taxon>
        <taxon>Herpotrichiellaceae</taxon>
        <taxon>Fonsecaea</taxon>
    </lineage>
</organism>
<dbReference type="InterPro" id="IPR020471">
    <property type="entry name" value="AKR"/>
</dbReference>
<feature type="domain" description="NADP-dependent oxidoreductase" evidence="2">
    <location>
        <begin position="2"/>
        <end position="204"/>
    </location>
</feature>
<dbReference type="Pfam" id="PF00248">
    <property type="entry name" value="Aldo_ket_red"/>
    <property type="match status" value="1"/>
</dbReference>
<dbReference type="RefSeq" id="XP_022502972.1">
    <property type="nucleotide sequence ID" value="XM_022641097.1"/>
</dbReference>
<proteinExistence type="predicted"/>
<reference evidence="3 4" key="1">
    <citation type="submission" date="2016-03" db="EMBL/GenBank/DDBJ databases">
        <title>The draft genome sequence of Fonsecaea nubica causative agent of cutaneous subcutaneous infection in human host.</title>
        <authorList>
            <person name="Costa F."/>
            <person name="Sybren D.H."/>
            <person name="Raittz R.T."/>
            <person name="Weiss V.A."/>
            <person name="Leao A.C."/>
            <person name="Gomes R."/>
            <person name="De Souza E.M."/>
            <person name="Pedrosa F.O."/>
            <person name="Steffens M.B."/>
            <person name="Bombassaro A."/>
            <person name="Tadra-Sfeir M.Z."/>
            <person name="Moreno L.F."/>
            <person name="Najafzadeh M.J."/>
            <person name="Felipe M.S."/>
            <person name="Teixeira M."/>
            <person name="Sun J."/>
            <person name="Xi L."/>
            <person name="Castro M.A."/>
            <person name="Vicente V.A."/>
        </authorList>
    </citation>
    <scope>NUCLEOTIDE SEQUENCE [LARGE SCALE GENOMIC DNA]</scope>
    <source>
        <strain evidence="3 4">CBS 269.64</strain>
    </source>
</reference>
<name>A0A178D6V8_9EURO</name>
<evidence type="ECO:0000313" key="3">
    <source>
        <dbReference type="EMBL" id="OAL37960.1"/>
    </source>
</evidence>
<evidence type="ECO:0000259" key="2">
    <source>
        <dbReference type="Pfam" id="PF00248"/>
    </source>
</evidence>
<comment type="caution">
    <text evidence="3">The sequence shown here is derived from an EMBL/GenBank/DDBJ whole genome shotgun (WGS) entry which is preliminary data.</text>
</comment>
<dbReference type="OrthoDB" id="5286008at2759"/>
<dbReference type="SUPFAM" id="SSF51430">
    <property type="entry name" value="NAD(P)-linked oxidoreductase"/>
    <property type="match status" value="1"/>
</dbReference>
<protein>
    <recommendedName>
        <fullName evidence="2">NADP-dependent oxidoreductase domain-containing protein</fullName>
    </recommendedName>
</protein>
<dbReference type="EMBL" id="LVCJ01000012">
    <property type="protein sequence ID" value="OAL37960.1"/>
    <property type="molecule type" value="Genomic_DNA"/>
</dbReference>
<dbReference type="GO" id="GO:0005829">
    <property type="term" value="C:cytosol"/>
    <property type="evidence" value="ECO:0007669"/>
    <property type="project" value="TreeGrafter"/>
</dbReference>
<sequence>MTKAGRICEDYSDYSPEWIRKSVARSLKRFATSYLDVVSCQDVEFVNFEETLQVVETLYELSHSGVIRCVEISGADIDILEAGQLTLQNTWLEKGGLNAFGLAGVKAVCNSSPLAIRLLRNVRVPVGALVKWHPAPPELRAVCQEAAESVQDQGDSLVSVALRFSISRAQKASQNGLNDTTITGIISESDLEENVQTAKQILQKSTILAPNAGINSPDDLLFEYGDLDEEAVSRDSPLYEGARTIRGRWLDYDFFWPQRPKAQVQAQRED</sequence>
<gene>
    <name evidence="3" type="ORF">AYO20_02793</name>
</gene>
<dbReference type="InterPro" id="IPR023210">
    <property type="entry name" value="NADP_OxRdtase_dom"/>
</dbReference>
<dbReference type="Proteomes" id="UP000185904">
    <property type="component" value="Unassembled WGS sequence"/>
</dbReference>
<keyword evidence="1" id="KW-0560">Oxidoreductase</keyword>
<evidence type="ECO:0000313" key="4">
    <source>
        <dbReference type="Proteomes" id="UP000185904"/>
    </source>
</evidence>
<dbReference type="PANTHER" id="PTHR42686:SF1">
    <property type="entry name" value="GH17980P-RELATED"/>
    <property type="match status" value="1"/>
</dbReference>
<keyword evidence="4" id="KW-1185">Reference proteome</keyword>
<dbReference type="GO" id="GO:0070485">
    <property type="term" value="P:dehydro-D-arabinono-1,4-lactone biosynthetic process"/>
    <property type="evidence" value="ECO:0007669"/>
    <property type="project" value="TreeGrafter"/>
</dbReference>
<dbReference type="GO" id="GO:0045290">
    <property type="term" value="F:D-arabinose 1-dehydrogenase [NAD(P)+] activity"/>
    <property type="evidence" value="ECO:0007669"/>
    <property type="project" value="TreeGrafter"/>
</dbReference>
<accession>A0A178D6V8</accession>
<dbReference type="Gene3D" id="3.20.20.100">
    <property type="entry name" value="NADP-dependent oxidoreductase domain"/>
    <property type="match status" value="1"/>
</dbReference>